<keyword evidence="3" id="KW-1185">Reference proteome</keyword>
<protein>
    <recommendedName>
        <fullName evidence="4">Transglycosylase associated protein</fullName>
    </recommendedName>
</protein>
<dbReference type="OrthoDB" id="1525149at2"/>
<keyword evidence="1" id="KW-0812">Transmembrane</keyword>
<keyword evidence="1" id="KW-1133">Transmembrane helix</keyword>
<sequence length="95" mass="9736">MTFTGLLLLLLIAAICGGIGQSIAGYSLGGCVISIVVGFIGALIGKWLAAKMGLTFILPVEISGETFPIIWSIIGSALFSVAIGILSKGRSPLKK</sequence>
<gene>
    <name evidence="2" type="ORF">LX73_1094</name>
</gene>
<dbReference type="AlphaFoldDB" id="A0A5D3YIX5"/>
<organism evidence="2 3">
    <name type="scientific">Fodinibius salinus</name>
    <dbReference type="NCBI Taxonomy" id="860790"/>
    <lineage>
        <taxon>Bacteria</taxon>
        <taxon>Pseudomonadati</taxon>
        <taxon>Balneolota</taxon>
        <taxon>Balneolia</taxon>
        <taxon>Balneolales</taxon>
        <taxon>Balneolaceae</taxon>
        <taxon>Fodinibius</taxon>
    </lineage>
</organism>
<evidence type="ECO:0008006" key="4">
    <source>
        <dbReference type="Google" id="ProtNLM"/>
    </source>
</evidence>
<evidence type="ECO:0000313" key="3">
    <source>
        <dbReference type="Proteomes" id="UP000324595"/>
    </source>
</evidence>
<feature type="transmembrane region" description="Helical" evidence="1">
    <location>
        <begin position="26"/>
        <end position="48"/>
    </location>
</feature>
<accession>A0A5D3YIX5</accession>
<name>A0A5D3YIX5_9BACT</name>
<proteinExistence type="predicted"/>
<keyword evidence="1" id="KW-0472">Membrane</keyword>
<evidence type="ECO:0000256" key="1">
    <source>
        <dbReference type="SAM" id="Phobius"/>
    </source>
</evidence>
<comment type="caution">
    <text evidence="2">The sequence shown here is derived from an EMBL/GenBank/DDBJ whole genome shotgun (WGS) entry which is preliminary data.</text>
</comment>
<dbReference type="EMBL" id="VNHY01000002">
    <property type="protein sequence ID" value="TYP93390.1"/>
    <property type="molecule type" value="Genomic_DNA"/>
</dbReference>
<reference evidence="2 3" key="1">
    <citation type="submission" date="2019-07" db="EMBL/GenBank/DDBJ databases">
        <title>Genomic Encyclopedia of Archaeal and Bacterial Type Strains, Phase II (KMG-II): from individual species to whole genera.</title>
        <authorList>
            <person name="Goeker M."/>
        </authorList>
    </citation>
    <scope>NUCLEOTIDE SEQUENCE [LARGE SCALE GENOMIC DNA]</scope>
    <source>
        <strain evidence="2 3">DSM 21935</strain>
    </source>
</reference>
<dbReference type="RefSeq" id="WP_148898462.1">
    <property type="nucleotide sequence ID" value="NZ_VNHY01000002.1"/>
</dbReference>
<feature type="transmembrane region" description="Helical" evidence="1">
    <location>
        <begin position="69"/>
        <end position="87"/>
    </location>
</feature>
<dbReference type="Proteomes" id="UP000324595">
    <property type="component" value="Unassembled WGS sequence"/>
</dbReference>
<evidence type="ECO:0000313" key="2">
    <source>
        <dbReference type="EMBL" id="TYP93390.1"/>
    </source>
</evidence>